<proteinExistence type="inferred from homology"/>
<dbReference type="InterPro" id="IPR010737">
    <property type="entry name" value="4-carb_acid_sugar_kinase_N"/>
</dbReference>
<evidence type="ECO:0000313" key="10">
    <source>
        <dbReference type="Proteomes" id="UP000298180"/>
    </source>
</evidence>
<feature type="domain" description="Four-carbon acid sugar kinase nucleotide binding" evidence="8">
    <location>
        <begin position="276"/>
        <end position="429"/>
    </location>
</feature>
<keyword evidence="3" id="KW-0547">Nucleotide-binding</keyword>
<evidence type="ECO:0000256" key="4">
    <source>
        <dbReference type="ARBA" id="ARBA00022777"/>
    </source>
</evidence>
<evidence type="ECO:0000256" key="5">
    <source>
        <dbReference type="ARBA" id="ARBA00022840"/>
    </source>
</evidence>
<dbReference type="Gene3D" id="3.40.50.10840">
    <property type="entry name" value="Putative sugar-binding, N-terminal domain"/>
    <property type="match status" value="1"/>
</dbReference>
<dbReference type="Proteomes" id="UP000298180">
    <property type="component" value="Unassembled WGS sequence"/>
</dbReference>
<evidence type="ECO:0000313" key="9">
    <source>
        <dbReference type="EMBL" id="TFZ05674.1"/>
    </source>
</evidence>
<dbReference type="InterPro" id="IPR042213">
    <property type="entry name" value="NBD_C_sf"/>
</dbReference>
<dbReference type="OrthoDB" id="191465at2"/>
<gene>
    <name evidence="9" type="ORF">EZ313_03150</name>
</gene>
<accession>A0A4Z0C480</accession>
<evidence type="ECO:0000256" key="6">
    <source>
        <dbReference type="ARBA" id="ARBA00023277"/>
    </source>
</evidence>
<dbReference type="EMBL" id="SMLM01000001">
    <property type="protein sequence ID" value="TFZ05674.1"/>
    <property type="molecule type" value="Genomic_DNA"/>
</dbReference>
<keyword evidence="10" id="KW-1185">Reference proteome</keyword>
<sequence length="434" mass="45422">MADAPLRYAYYGDDFTGATDTLATLAQAGLRSVLFLGVPGERELAAAGPLDALGIAGVARSLAPADMRAELQPVADFFASLPAPLLHYKCCSTFDSAPGVGNLYTAASMLRRLTPGQPLLPIVGGQPSLGRYCAFGQLFAAAGEGGEVLRIDRHPTMSAHPVTPMHEADLRLHLAAQGWERLGLVDWRALDEGDDVLATRVDAATGTGDGGVLFDVLTGDHLRRIGALLWRRAGTGRLLAIGASSVAQAVCAHWHEEGLLRPRAAAMPPPARGPVLLLVGSLSPVTVGQIEAGASHYHRESIDPAALLADPELLERWAQQCAGQLNAGRPVLAATLRTSAGQPAAREVAQLCGRLLARVLALAPAVRRVGIAGGDSSSHAVRALGLWGMSHLGQLAPGVPLVRAHAQDARLDGLELMLKGGQMGPPDLFTRLVR</sequence>
<feature type="domain" description="Four-carbon acid sugar kinase N-terminal" evidence="7">
    <location>
        <begin position="9"/>
        <end position="249"/>
    </location>
</feature>
<dbReference type="SUPFAM" id="SSF142764">
    <property type="entry name" value="YgbK-like"/>
    <property type="match status" value="1"/>
</dbReference>
<organism evidence="9 10">
    <name type="scientific">Ramlibacter henchirensis</name>
    <dbReference type="NCBI Taxonomy" id="204072"/>
    <lineage>
        <taxon>Bacteria</taxon>
        <taxon>Pseudomonadati</taxon>
        <taxon>Pseudomonadota</taxon>
        <taxon>Betaproteobacteria</taxon>
        <taxon>Burkholderiales</taxon>
        <taxon>Comamonadaceae</taxon>
        <taxon>Ramlibacter</taxon>
    </lineage>
</organism>
<comment type="caution">
    <text evidence="9">The sequence shown here is derived from an EMBL/GenBank/DDBJ whole genome shotgun (WGS) entry which is preliminary data.</text>
</comment>
<protein>
    <submittedName>
        <fullName evidence="9">Four-carbon acid sugar kinase family protein</fullName>
    </submittedName>
</protein>
<keyword evidence="5" id="KW-0067">ATP-binding</keyword>
<reference evidence="9 10" key="1">
    <citation type="submission" date="2019-03" db="EMBL/GenBank/DDBJ databases">
        <title>Ramlibacter henchirensis DSM 14656, whole genome shotgun sequence.</title>
        <authorList>
            <person name="Zhang X."/>
            <person name="Feng G."/>
            <person name="Zhu H."/>
        </authorList>
    </citation>
    <scope>NUCLEOTIDE SEQUENCE [LARGE SCALE GENOMIC DNA]</scope>
    <source>
        <strain evidence="9 10">DSM 14656</strain>
    </source>
</reference>
<dbReference type="AlphaFoldDB" id="A0A4Z0C480"/>
<name>A0A4Z0C480_9BURK</name>
<dbReference type="GO" id="GO:0005524">
    <property type="term" value="F:ATP binding"/>
    <property type="evidence" value="ECO:0007669"/>
    <property type="project" value="UniProtKB-KW"/>
</dbReference>
<keyword evidence="4 9" id="KW-0418">Kinase</keyword>
<dbReference type="Gene3D" id="3.40.980.20">
    <property type="entry name" value="Four-carbon acid sugar kinase, nucleotide binding domain"/>
    <property type="match status" value="1"/>
</dbReference>
<comment type="similarity">
    <text evidence="1">Belongs to the four-carbon acid sugar kinase family.</text>
</comment>
<evidence type="ECO:0000259" key="7">
    <source>
        <dbReference type="Pfam" id="PF07005"/>
    </source>
</evidence>
<keyword evidence="2" id="KW-0808">Transferase</keyword>
<evidence type="ECO:0000259" key="8">
    <source>
        <dbReference type="Pfam" id="PF17042"/>
    </source>
</evidence>
<evidence type="ECO:0000256" key="2">
    <source>
        <dbReference type="ARBA" id="ARBA00022679"/>
    </source>
</evidence>
<dbReference type="GO" id="GO:0016301">
    <property type="term" value="F:kinase activity"/>
    <property type="evidence" value="ECO:0007669"/>
    <property type="project" value="UniProtKB-KW"/>
</dbReference>
<dbReference type="InterPro" id="IPR031475">
    <property type="entry name" value="NBD_C"/>
</dbReference>
<evidence type="ECO:0000256" key="3">
    <source>
        <dbReference type="ARBA" id="ARBA00022741"/>
    </source>
</evidence>
<keyword evidence="6" id="KW-0119">Carbohydrate metabolism</keyword>
<dbReference type="RefSeq" id="WP_135261756.1">
    <property type="nucleotide sequence ID" value="NZ_SMLM01000001.1"/>
</dbReference>
<dbReference type="Pfam" id="PF17042">
    <property type="entry name" value="NBD_C"/>
    <property type="match status" value="1"/>
</dbReference>
<dbReference type="InterPro" id="IPR037051">
    <property type="entry name" value="4-carb_acid_sugar_kinase_N_sf"/>
</dbReference>
<dbReference type="Pfam" id="PF07005">
    <property type="entry name" value="SBD_N"/>
    <property type="match status" value="1"/>
</dbReference>
<evidence type="ECO:0000256" key="1">
    <source>
        <dbReference type="ARBA" id="ARBA00005715"/>
    </source>
</evidence>